<dbReference type="Gene3D" id="3.30.450.20">
    <property type="entry name" value="PAS domain"/>
    <property type="match status" value="1"/>
</dbReference>
<protein>
    <recommendedName>
        <fullName evidence="2">PAS domain-containing protein</fullName>
    </recommendedName>
</protein>
<comment type="caution">
    <text evidence="3">The sequence shown here is derived from an EMBL/GenBank/DDBJ whole genome shotgun (WGS) entry which is preliminary data.</text>
</comment>
<evidence type="ECO:0000259" key="2">
    <source>
        <dbReference type="PROSITE" id="PS50112"/>
    </source>
</evidence>
<keyword evidence="1" id="KW-0472">Membrane</keyword>
<dbReference type="SMART" id="SM00091">
    <property type="entry name" value="PAS"/>
    <property type="match status" value="1"/>
</dbReference>
<keyword evidence="1" id="KW-0812">Transmembrane</keyword>
<dbReference type="SUPFAM" id="SSF55785">
    <property type="entry name" value="PYP-like sensor domain (PAS domain)"/>
    <property type="match status" value="1"/>
</dbReference>
<dbReference type="CDD" id="cd00130">
    <property type="entry name" value="PAS"/>
    <property type="match status" value="1"/>
</dbReference>
<dbReference type="EMBL" id="BARS01036177">
    <property type="protein sequence ID" value="GAG26598.1"/>
    <property type="molecule type" value="Genomic_DNA"/>
</dbReference>
<evidence type="ECO:0000256" key="1">
    <source>
        <dbReference type="SAM" id="Phobius"/>
    </source>
</evidence>
<feature type="domain" description="PAS" evidence="2">
    <location>
        <begin position="164"/>
        <end position="218"/>
    </location>
</feature>
<sequence length="252" mass="27186">MGLGLVYAVLAVGFLMLLPATLKPPMASLAAVSAGMLAATAALLFRRKLPLDAAHPVAFGAASIVVINSLVHIYLSGGRPAAINLLLVLVGASCLFTSIWWFLALLVVTAVPWMLVSNVAVPGFDWNQAGFALSMTSLLSGAILLSRRRNFRKVFGLRASEEAQRARLAAVIGSSLDAIISIDHAGRITDFNPAAEETFGYSREEILGKELADTVIPEGMFDAHLLEMRRYLAERRSEILGERLSLVARRRD</sequence>
<name>X0WQ07_9ZZZZ</name>
<feature type="transmembrane region" description="Helical" evidence="1">
    <location>
        <begin position="126"/>
        <end position="145"/>
    </location>
</feature>
<dbReference type="Pfam" id="PF00989">
    <property type="entry name" value="PAS"/>
    <property type="match status" value="1"/>
</dbReference>
<dbReference type="InterPro" id="IPR035965">
    <property type="entry name" value="PAS-like_dom_sf"/>
</dbReference>
<dbReference type="PROSITE" id="PS50112">
    <property type="entry name" value="PAS"/>
    <property type="match status" value="1"/>
</dbReference>
<organism evidence="3">
    <name type="scientific">marine sediment metagenome</name>
    <dbReference type="NCBI Taxonomy" id="412755"/>
    <lineage>
        <taxon>unclassified sequences</taxon>
        <taxon>metagenomes</taxon>
        <taxon>ecological metagenomes</taxon>
    </lineage>
</organism>
<dbReference type="NCBIfam" id="TIGR00229">
    <property type="entry name" value="sensory_box"/>
    <property type="match status" value="1"/>
</dbReference>
<feature type="transmembrane region" description="Helical" evidence="1">
    <location>
        <begin position="6"/>
        <end position="22"/>
    </location>
</feature>
<accession>X0WQ07</accession>
<reference evidence="3" key="1">
    <citation type="journal article" date="2014" name="Front. Microbiol.">
        <title>High frequency of phylogenetically diverse reductive dehalogenase-homologous genes in deep subseafloor sedimentary metagenomes.</title>
        <authorList>
            <person name="Kawai M."/>
            <person name="Futagami T."/>
            <person name="Toyoda A."/>
            <person name="Takaki Y."/>
            <person name="Nishi S."/>
            <person name="Hori S."/>
            <person name="Arai W."/>
            <person name="Tsubouchi T."/>
            <person name="Morono Y."/>
            <person name="Uchiyama I."/>
            <person name="Ito T."/>
            <person name="Fujiyama A."/>
            <person name="Inagaki F."/>
            <person name="Takami H."/>
        </authorList>
    </citation>
    <scope>NUCLEOTIDE SEQUENCE</scope>
    <source>
        <strain evidence="3">Expedition CK06-06</strain>
    </source>
</reference>
<dbReference type="InterPro" id="IPR013767">
    <property type="entry name" value="PAS_fold"/>
</dbReference>
<feature type="non-terminal residue" evidence="3">
    <location>
        <position position="252"/>
    </location>
</feature>
<proteinExistence type="predicted"/>
<feature type="transmembrane region" description="Helical" evidence="1">
    <location>
        <begin position="57"/>
        <end position="75"/>
    </location>
</feature>
<dbReference type="GO" id="GO:0006355">
    <property type="term" value="P:regulation of DNA-templated transcription"/>
    <property type="evidence" value="ECO:0007669"/>
    <property type="project" value="InterPro"/>
</dbReference>
<gene>
    <name evidence="3" type="ORF">S01H1_55637</name>
</gene>
<evidence type="ECO:0000313" key="3">
    <source>
        <dbReference type="EMBL" id="GAG26598.1"/>
    </source>
</evidence>
<dbReference type="InterPro" id="IPR000014">
    <property type="entry name" value="PAS"/>
</dbReference>
<dbReference type="AlphaFoldDB" id="X0WQ07"/>
<feature type="transmembrane region" description="Helical" evidence="1">
    <location>
        <begin position="87"/>
        <end position="114"/>
    </location>
</feature>
<keyword evidence="1" id="KW-1133">Transmembrane helix</keyword>